<name>A0A9P7YHV8_9HELO</name>
<gene>
    <name evidence="2" type="ORF">BJ875DRAFT_30020</name>
</gene>
<dbReference type="EMBL" id="MU251482">
    <property type="protein sequence ID" value="KAG9233901.1"/>
    <property type="molecule type" value="Genomic_DNA"/>
</dbReference>
<sequence>MSRFLLLVALLVPQAIFGQYIGYNLTQSGDPDSAVYDTAGTPSNSSTTFPEPDVYLNATVHVGEISLLVTNITAKVNLQAEVLSLLSFNAGVDASIDRVRLLIQNVDAHVILEARLANLLSMITNVLDSIDLNPIIATLGQSVGEIVNTTTGAVTGATSAIERRSYELEHNVLYSINDYSGNTHTNRILAQDGSVVDQKLDNHGVVSSTKTVGSYLTDMTFNGYNESVSRGGATRLVEYVYEPFVGLSVNSHKHSLKRQ</sequence>
<reference evidence="2" key="1">
    <citation type="journal article" date="2021" name="IMA Fungus">
        <title>Genomic characterization of three marine fungi, including Emericellopsis atlantica sp. nov. with signatures of a generalist lifestyle and marine biomass degradation.</title>
        <authorList>
            <person name="Hagestad O.C."/>
            <person name="Hou L."/>
            <person name="Andersen J.H."/>
            <person name="Hansen E.H."/>
            <person name="Altermark B."/>
            <person name="Li C."/>
            <person name="Kuhnert E."/>
            <person name="Cox R.J."/>
            <person name="Crous P.W."/>
            <person name="Spatafora J.W."/>
            <person name="Lail K."/>
            <person name="Amirebrahimi M."/>
            <person name="Lipzen A."/>
            <person name="Pangilinan J."/>
            <person name="Andreopoulos W."/>
            <person name="Hayes R.D."/>
            <person name="Ng V."/>
            <person name="Grigoriev I.V."/>
            <person name="Jackson S.A."/>
            <person name="Sutton T.D.S."/>
            <person name="Dobson A.D.W."/>
            <person name="Rama T."/>
        </authorList>
    </citation>
    <scope>NUCLEOTIDE SEQUENCE</scope>
    <source>
        <strain evidence="2">TRa018bII</strain>
    </source>
</reference>
<comment type="caution">
    <text evidence="2">The sequence shown here is derived from an EMBL/GenBank/DDBJ whole genome shotgun (WGS) entry which is preliminary data.</text>
</comment>
<evidence type="ECO:0000256" key="1">
    <source>
        <dbReference type="SAM" id="SignalP"/>
    </source>
</evidence>
<dbReference type="Proteomes" id="UP000824998">
    <property type="component" value="Unassembled WGS sequence"/>
</dbReference>
<feature type="signal peptide" evidence="1">
    <location>
        <begin position="1"/>
        <end position="18"/>
    </location>
</feature>
<protein>
    <submittedName>
        <fullName evidence="2">Uncharacterized protein</fullName>
    </submittedName>
</protein>
<dbReference type="AlphaFoldDB" id="A0A9P7YHV8"/>
<dbReference type="OrthoDB" id="4148174at2759"/>
<organism evidence="2 3">
    <name type="scientific">Amylocarpus encephaloides</name>
    <dbReference type="NCBI Taxonomy" id="45428"/>
    <lineage>
        <taxon>Eukaryota</taxon>
        <taxon>Fungi</taxon>
        <taxon>Dikarya</taxon>
        <taxon>Ascomycota</taxon>
        <taxon>Pezizomycotina</taxon>
        <taxon>Leotiomycetes</taxon>
        <taxon>Helotiales</taxon>
        <taxon>Helotiales incertae sedis</taxon>
        <taxon>Amylocarpus</taxon>
    </lineage>
</organism>
<accession>A0A9P7YHV8</accession>
<keyword evidence="3" id="KW-1185">Reference proteome</keyword>
<keyword evidence="1" id="KW-0732">Signal</keyword>
<proteinExistence type="predicted"/>
<feature type="chain" id="PRO_5040135319" evidence="1">
    <location>
        <begin position="19"/>
        <end position="259"/>
    </location>
</feature>
<evidence type="ECO:0000313" key="2">
    <source>
        <dbReference type="EMBL" id="KAG9233901.1"/>
    </source>
</evidence>
<evidence type="ECO:0000313" key="3">
    <source>
        <dbReference type="Proteomes" id="UP000824998"/>
    </source>
</evidence>